<evidence type="ECO:0000256" key="1">
    <source>
        <dbReference type="SAM" id="MobiDB-lite"/>
    </source>
</evidence>
<evidence type="ECO:0000313" key="4">
    <source>
        <dbReference type="Proteomes" id="UP001194580"/>
    </source>
</evidence>
<evidence type="ECO:0000256" key="2">
    <source>
        <dbReference type="SAM" id="Phobius"/>
    </source>
</evidence>
<dbReference type="AlphaFoldDB" id="A0AAD4H4L2"/>
<keyword evidence="2" id="KW-0472">Membrane</keyword>
<keyword evidence="2" id="KW-0812">Transmembrane</keyword>
<feature type="compositionally biased region" description="Polar residues" evidence="1">
    <location>
        <begin position="259"/>
        <end position="269"/>
    </location>
</feature>
<dbReference type="Proteomes" id="UP001194580">
    <property type="component" value="Unassembled WGS sequence"/>
</dbReference>
<keyword evidence="2" id="KW-1133">Transmembrane helix</keyword>
<feature type="region of interest" description="Disordered" evidence="1">
    <location>
        <begin position="250"/>
        <end position="271"/>
    </location>
</feature>
<organism evidence="3 4">
    <name type="scientific">Linnemannia exigua</name>
    <dbReference type="NCBI Taxonomy" id="604196"/>
    <lineage>
        <taxon>Eukaryota</taxon>
        <taxon>Fungi</taxon>
        <taxon>Fungi incertae sedis</taxon>
        <taxon>Mucoromycota</taxon>
        <taxon>Mortierellomycotina</taxon>
        <taxon>Mortierellomycetes</taxon>
        <taxon>Mortierellales</taxon>
        <taxon>Mortierellaceae</taxon>
        <taxon>Linnemannia</taxon>
    </lineage>
</organism>
<gene>
    <name evidence="3" type="ORF">BGZ95_000678</name>
</gene>
<dbReference type="EMBL" id="JAAAIL010001126">
    <property type="protein sequence ID" value="KAG0271498.1"/>
    <property type="molecule type" value="Genomic_DNA"/>
</dbReference>
<accession>A0AAD4H4L2</accession>
<keyword evidence="4" id="KW-1185">Reference proteome</keyword>
<evidence type="ECO:0000313" key="3">
    <source>
        <dbReference type="EMBL" id="KAG0271498.1"/>
    </source>
</evidence>
<feature type="compositionally biased region" description="Low complexity" evidence="1">
    <location>
        <begin position="445"/>
        <end position="465"/>
    </location>
</feature>
<name>A0AAD4H4L2_9FUNG</name>
<feature type="region of interest" description="Disordered" evidence="1">
    <location>
        <begin position="404"/>
        <end position="465"/>
    </location>
</feature>
<feature type="transmembrane region" description="Helical" evidence="2">
    <location>
        <begin position="274"/>
        <end position="297"/>
    </location>
</feature>
<proteinExistence type="predicted"/>
<protein>
    <recommendedName>
        <fullName evidence="5">Transmembrane protein</fullName>
    </recommendedName>
</protein>
<reference evidence="3" key="1">
    <citation type="journal article" date="2020" name="Fungal Divers.">
        <title>Resolving the Mortierellaceae phylogeny through synthesis of multi-gene phylogenetics and phylogenomics.</title>
        <authorList>
            <person name="Vandepol N."/>
            <person name="Liber J."/>
            <person name="Desiro A."/>
            <person name="Na H."/>
            <person name="Kennedy M."/>
            <person name="Barry K."/>
            <person name="Grigoriev I.V."/>
            <person name="Miller A.N."/>
            <person name="O'Donnell K."/>
            <person name="Stajich J.E."/>
            <person name="Bonito G."/>
        </authorList>
    </citation>
    <scope>NUCLEOTIDE SEQUENCE</scope>
    <source>
        <strain evidence="3">NRRL 28262</strain>
    </source>
</reference>
<comment type="caution">
    <text evidence="3">The sequence shown here is derived from an EMBL/GenBank/DDBJ whole genome shotgun (WGS) entry which is preliminary data.</text>
</comment>
<evidence type="ECO:0008006" key="5">
    <source>
        <dbReference type="Google" id="ProtNLM"/>
    </source>
</evidence>
<sequence>MDARFGYTGKGAWKNLTVGSDIDWREPYDLQKLFYTGPAAAGGNERLIFVTLDPKRYDSTGLVFGVFDTAKNSLEYAGSWSWFGSTYGTPKGIAQAGDELYLYSSRNGHVLLNAFSLKSLNTTEPVAVRTYNATSTESTCDVASRRLLHTTVYKGTYYLACGVSEFAAASRKGGLFTIKDILTNTTSFTPKVDIAYRQLESDYFIPVGGNTAGVAPFALLQRDAVVRSLILDGAQAGIIHDGTNVTVAETYGWDPSPRQPNTNTNSNKDSGGGLGVEGVIGVVFGLVFFIAAIFFLLRSRKNITAQTSAGDAFKPQQAPPGTLYNLQMHKETFRPDGPNSLGYPSHQLPVQPLMPSNTLPMAPITPVSVTATTQPLQTFQNQMLGLQFSSHPRPNFVTTVTTETTGYEQEQLPSPGAPTYATSSAWQPTPFVPPTRPSDFTGTGTASTPVNASSTTTTTTSAQAS</sequence>